<feature type="compositionally biased region" description="Low complexity" evidence="1">
    <location>
        <begin position="661"/>
        <end position="673"/>
    </location>
</feature>
<dbReference type="Proteomes" id="UP000800094">
    <property type="component" value="Unassembled WGS sequence"/>
</dbReference>
<feature type="compositionally biased region" description="Polar residues" evidence="1">
    <location>
        <begin position="549"/>
        <end position="568"/>
    </location>
</feature>
<evidence type="ECO:0000313" key="3">
    <source>
        <dbReference type="Proteomes" id="UP000800094"/>
    </source>
</evidence>
<evidence type="ECO:0000313" key="2">
    <source>
        <dbReference type="EMBL" id="KAF2245566.1"/>
    </source>
</evidence>
<dbReference type="RefSeq" id="XP_033680570.1">
    <property type="nucleotide sequence ID" value="XM_033833744.1"/>
</dbReference>
<dbReference type="GeneID" id="54587074"/>
<organism evidence="2 3">
    <name type="scientific">Trematosphaeria pertusa</name>
    <dbReference type="NCBI Taxonomy" id="390896"/>
    <lineage>
        <taxon>Eukaryota</taxon>
        <taxon>Fungi</taxon>
        <taxon>Dikarya</taxon>
        <taxon>Ascomycota</taxon>
        <taxon>Pezizomycotina</taxon>
        <taxon>Dothideomycetes</taxon>
        <taxon>Pleosporomycetidae</taxon>
        <taxon>Pleosporales</taxon>
        <taxon>Massarineae</taxon>
        <taxon>Trematosphaeriaceae</taxon>
        <taxon>Trematosphaeria</taxon>
    </lineage>
</organism>
<name>A0A6A6I5G6_9PLEO</name>
<protein>
    <submittedName>
        <fullName evidence="2">Uncharacterized protein</fullName>
    </submittedName>
</protein>
<feature type="region of interest" description="Disordered" evidence="1">
    <location>
        <begin position="498"/>
        <end position="615"/>
    </location>
</feature>
<feature type="compositionally biased region" description="Low complexity" evidence="1">
    <location>
        <begin position="339"/>
        <end position="353"/>
    </location>
</feature>
<keyword evidence="3" id="KW-1185">Reference proteome</keyword>
<feature type="region of interest" description="Disordered" evidence="1">
    <location>
        <begin position="1"/>
        <end position="23"/>
    </location>
</feature>
<feature type="compositionally biased region" description="Basic and acidic residues" evidence="1">
    <location>
        <begin position="257"/>
        <end position="286"/>
    </location>
</feature>
<feature type="region of interest" description="Disordered" evidence="1">
    <location>
        <begin position="121"/>
        <end position="143"/>
    </location>
</feature>
<proteinExistence type="predicted"/>
<dbReference type="EMBL" id="ML987200">
    <property type="protein sequence ID" value="KAF2245566.1"/>
    <property type="molecule type" value="Genomic_DNA"/>
</dbReference>
<evidence type="ECO:0000256" key="1">
    <source>
        <dbReference type="SAM" id="MobiDB-lite"/>
    </source>
</evidence>
<feature type="region of interest" description="Disordered" evidence="1">
    <location>
        <begin position="59"/>
        <end position="79"/>
    </location>
</feature>
<feature type="region of interest" description="Disordered" evidence="1">
    <location>
        <begin position="462"/>
        <end position="486"/>
    </location>
</feature>
<feature type="compositionally biased region" description="Polar residues" evidence="1">
    <location>
        <begin position="288"/>
        <end position="323"/>
    </location>
</feature>
<feature type="compositionally biased region" description="Low complexity" evidence="1">
    <location>
        <begin position="391"/>
        <end position="405"/>
    </location>
</feature>
<sequence>MVAARRQSRKSTSGGPTTLPARIHRVVAKRLEPHTNSLRPTPAKVTAARSKWGEYFSALRDSTRGKRTRPAAPSPDLTNAKPAVLAANASEHAATAQTLDRQDSVILARADEVLQSITQGHKSADLTPDVSKEQPAVPDKNTPAKPIVVEDEYESESDSASCESWRINPYCEHRRIKVVELLVYKDRHRLAHLFRPTAAVRSQGTKVADEDFRFTSSGPVPLLQWQEPADHDEAERLQEAFLKRPPTQRPPLPAEWRAGKETDQANHKVLEAKESGSEPDSAKRLDLQTLSPSVFTRQPISRHSSLVTTSSCGPRSKKSQPSFSEIIRKAALDQDTEGSSRNSLLSVTSSGSRQTHSPQESQSSVSPAPQDSSPLLPTETAQHGQNFSGSGATPPRQPQQGQRAGTRADECCLVRKARGFAKRLRKCGRRLCRIMRIIACEAGHACCCCCCFEYVGSDASNMDDSDEEGLYPGDADGSETSSGLEPYEDEDDVLSALSGPFASGALPSSGSQAAPGDGSSKPISSAPQASLPKPFHTPSGVPKLRRRSNAISIQNARRSDSLNTSGTSHGKVEPTIPISEAEALQPGVSPAPTSPQGTGTKSDGPSVDQMWAGMQSLDDTLPLRLKTAVKKRVVNAVGRGKPEARTKLSSIPEEESVKSNSAAGGASASAGAPSEEEESASKDSGETFIAVGSSQDGHRGWRRGVPDLAHSLTDRMKGKMAKRS</sequence>
<gene>
    <name evidence="2" type="ORF">BU26DRAFT_568137</name>
</gene>
<feature type="compositionally biased region" description="Polar residues" evidence="1">
    <location>
        <begin position="354"/>
        <end position="390"/>
    </location>
</feature>
<feature type="region of interest" description="Disordered" evidence="1">
    <location>
        <begin position="243"/>
        <end position="405"/>
    </location>
</feature>
<dbReference type="AlphaFoldDB" id="A0A6A6I5G6"/>
<feature type="region of interest" description="Disordered" evidence="1">
    <location>
        <begin position="632"/>
        <end position="724"/>
    </location>
</feature>
<accession>A0A6A6I5G6</accession>
<feature type="compositionally biased region" description="Polar residues" evidence="1">
    <location>
        <begin position="594"/>
        <end position="603"/>
    </location>
</feature>
<reference evidence="2" key="1">
    <citation type="journal article" date="2020" name="Stud. Mycol.">
        <title>101 Dothideomycetes genomes: a test case for predicting lifestyles and emergence of pathogens.</title>
        <authorList>
            <person name="Haridas S."/>
            <person name="Albert R."/>
            <person name="Binder M."/>
            <person name="Bloem J."/>
            <person name="Labutti K."/>
            <person name="Salamov A."/>
            <person name="Andreopoulos B."/>
            <person name="Baker S."/>
            <person name="Barry K."/>
            <person name="Bills G."/>
            <person name="Bluhm B."/>
            <person name="Cannon C."/>
            <person name="Castanera R."/>
            <person name="Culley D."/>
            <person name="Daum C."/>
            <person name="Ezra D."/>
            <person name="Gonzalez J."/>
            <person name="Henrissat B."/>
            <person name="Kuo A."/>
            <person name="Liang C."/>
            <person name="Lipzen A."/>
            <person name="Lutzoni F."/>
            <person name="Magnuson J."/>
            <person name="Mondo S."/>
            <person name="Nolan M."/>
            <person name="Ohm R."/>
            <person name="Pangilinan J."/>
            <person name="Park H.-J."/>
            <person name="Ramirez L."/>
            <person name="Alfaro M."/>
            <person name="Sun H."/>
            <person name="Tritt A."/>
            <person name="Yoshinaga Y."/>
            <person name="Zwiers L.-H."/>
            <person name="Turgeon B."/>
            <person name="Goodwin S."/>
            <person name="Spatafora J."/>
            <person name="Crous P."/>
            <person name="Grigoriev I."/>
        </authorList>
    </citation>
    <scope>NUCLEOTIDE SEQUENCE</scope>
    <source>
        <strain evidence="2">CBS 122368</strain>
    </source>
</reference>